<proteinExistence type="inferred from homology"/>
<evidence type="ECO:0000256" key="4">
    <source>
        <dbReference type="ARBA" id="ARBA00022737"/>
    </source>
</evidence>
<protein>
    <recommendedName>
        <fullName evidence="8">Ion-translocating oxidoreductase complex subunit C</fullName>
        <ecNumber evidence="8">7.-.-.-</ecNumber>
    </recommendedName>
    <alternativeName>
        <fullName evidence="8">Rnf electron transport complex subunit C</fullName>
    </alternativeName>
</protein>
<accession>A0A7S6YL28</accession>
<feature type="compositionally biased region" description="Low complexity" evidence="10">
    <location>
        <begin position="744"/>
        <end position="773"/>
    </location>
</feature>
<keyword evidence="7 8" id="KW-0411">Iron-sulfur</keyword>
<feature type="region of interest" description="Disordered" evidence="10">
    <location>
        <begin position="570"/>
        <end position="589"/>
    </location>
</feature>
<dbReference type="AlphaFoldDB" id="A0A7S6YL28"/>
<dbReference type="PROSITE" id="PS00198">
    <property type="entry name" value="4FE4S_FER_1"/>
    <property type="match status" value="2"/>
</dbReference>
<dbReference type="Pfam" id="PF13375">
    <property type="entry name" value="RnfC_N"/>
    <property type="match status" value="1"/>
</dbReference>
<comment type="subunit">
    <text evidence="8">The complex is composed of six subunits: RnfA, RnfB, RnfC, RnfD, RnfE and RnfG.</text>
</comment>
<dbReference type="PANTHER" id="PTHR43034:SF2">
    <property type="entry name" value="ION-TRANSLOCATING OXIDOREDUCTASE COMPLEX SUBUNIT C"/>
    <property type="match status" value="1"/>
</dbReference>
<dbReference type="Pfam" id="PF01512">
    <property type="entry name" value="Complex1_51K"/>
    <property type="match status" value="1"/>
</dbReference>
<dbReference type="Pfam" id="PF12838">
    <property type="entry name" value="Fer4_7"/>
    <property type="match status" value="1"/>
</dbReference>
<feature type="binding site" evidence="8">
    <location>
        <position position="377"/>
    </location>
    <ligand>
        <name>[4Fe-4S] cluster</name>
        <dbReference type="ChEBI" id="CHEBI:49883"/>
        <label>1</label>
    </ligand>
</feature>
<dbReference type="SUPFAM" id="SSF142019">
    <property type="entry name" value="Nqo1 FMN-binding domain-like"/>
    <property type="match status" value="1"/>
</dbReference>
<evidence type="ECO:0000256" key="2">
    <source>
        <dbReference type="ARBA" id="ARBA00022485"/>
    </source>
</evidence>
<feature type="binding site" evidence="8">
    <location>
        <position position="416"/>
    </location>
    <ligand>
        <name>[4Fe-4S] cluster</name>
        <dbReference type="ChEBI" id="CHEBI:49883"/>
        <label>2</label>
    </ligand>
</feature>
<evidence type="ECO:0000313" key="12">
    <source>
        <dbReference type="EMBL" id="QOW96626.1"/>
    </source>
</evidence>
<evidence type="ECO:0000256" key="10">
    <source>
        <dbReference type="SAM" id="MobiDB-lite"/>
    </source>
</evidence>
<dbReference type="InterPro" id="IPR011538">
    <property type="entry name" value="Nuo51_FMN-bd"/>
</dbReference>
<feature type="compositionally biased region" description="Low complexity" evidence="10">
    <location>
        <begin position="668"/>
        <end position="698"/>
    </location>
</feature>
<evidence type="ECO:0000259" key="11">
    <source>
        <dbReference type="PROSITE" id="PS51379"/>
    </source>
</evidence>
<evidence type="ECO:0000256" key="3">
    <source>
        <dbReference type="ARBA" id="ARBA00022723"/>
    </source>
</evidence>
<keyword evidence="2 8" id="KW-0004">4Fe-4S</keyword>
<feature type="coiled-coil region" evidence="9">
    <location>
        <begin position="450"/>
        <end position="477"/>
    </location>
</feature>
<comment type="subcellular location">
    <subcellularLocation>
        <location evidence="8">Cell inner membrane</location>
        <topology evidence="8">Peripheral membrane protein</topology>
    </subcellularLocation>
</comment>
<dbReference type="Pfam" id="PF10531">
    <property type="entry name" value="SLBB"/>
    <property type="match status" value="1"/>
</dbReference>
<keyword evidence="8" id="KW-1278">Translocase</keyword>
<dbReference type="NCBIfam" id="TIGR01945">
    <property type="entry name" value="rnfC"/>
    <property type="match status" value="1"/>
</dbReference>
<reference evidence="12" key="1">
    <citation type="submission" date="2020-09" db="EMBL/GenBank/DDBJ databases">
        <authorList>
            <person name="Eze J.U."/>
            <person name="Rahube T.O."/>
        </authorList>
    </citation>
    <scope>NUCLEOTIDE SEQUENCE</scope>
    <source>
        <strain evidence="12">DM6</strain>
    </source>
</reference>
<dbReference type="GO" id="GO:0046872">
    <property type="term" value="F:metal ion binding"/>
    <property type="evidence" value="ECO:0007669"/>
    <property type="project" value="UniProtKB-KW"/>
</dbReference>
<feature type="compositionally biased region" description="Low complexity" evidence="10">
    <location>
        <begin position="630"/>
        <end position="660"/>
    </location>
</feature>
<feature type="binding site" evidence="8">
    <location>
        <position position="387"/>
    </location>
    <ligand>
        <name>[4Fe-4S] cluster</name>
        <dbReference type="ChEBI" id="CHEBI:49883"/>
        <label>2</label>
    </ligand>
</feature>
<dbReference type="GO" id="GO:0005886">
    <property type="term" value="C:plasma membrane"/>
    <property type="evidence" value="ECO:0007669"/>
    <property type="project" value="UniProtKB-SubCell"/>
</dbReference>
<comment type="function">
    <text evidence="8">Part of a membrane-bound complex that couples electron transfer with translocation of ions across the membrane.</text>
</comment>
<comment type="cofactor">
    <cofactor evidence="8">
        <name>[4Fe-4S] cluster</name>
        <dbReference type="ChEBI" id="CHEBI:49883"/>
    </cofactor>
    <text evidence="8">Binds 2 [4Fe-4S] clusters per subunit.</text>
</comment>
<dbReference type="EMBL" id="MW024817">
    <property type="protein sequence ID" value="QOW96626.1"/>
    <property type="molecule type" value="Genomic_DNA"/>
</dbReference>
<dbReference type="InterPro" id="IPR010208">
    <property type="entry name" value="Ion_transpt_RnfC/RsxC"/>
</dbReference>
<feature type="compositionally biased region" description="Basic and acidic residues" evidence="10">
    <location>
        <begin position="526"/>
        <end position="538"/>
    </location>
</feature>
<keyword evidence="8" id="KW-0472">Membrane</keyword>
<keyword evidence="8" id="KW-0997">Cell inner membrane</keyword>
<evidence type="ECO:0000256" key="9">
    <source>
        <dbReference type="SAM" id="Coils"/>
    </source>
</evidence>
<organism evidence="12">
    <name type="scientific">Serratia marcescens</name>
    <dbReference type="NCBI Taxonomy" id="615"/>
    <lineage>
        <taxon>Bacteria</taxon>
        <taxon>Pseudomonadati</taxon>
        <taxon>Pseudomonadota</taxon>
        <taxon>Gammaproteobacteria</taxon>
        <taxon>Enterobacterales</taxon>
        <taxon>Yersiniaceae</taxon>
        <taxon>Serratia</taxon>
    </lineage>
</organism>
<dbReference type="EC" id="7.-.-.-" evidence="8"/>
<evidence type="ECO:0000256" key="6">
    <source>
        <dbReference type="ARBA" id="ARBA00023004"/>
    </source>
</evidence>
<keyword evidence="5 8" id="KW-0249">Electron transport</keyword>
<keyword evidence="6 8" id="KW-0408">Iron</keyword>
<dbReference type="InterPro" id="IPR037225">
    <property type="entry name" value="Nuo51_FMN-bd_sf"/>
</dbReference>
<keyword evidence="8" id="KW-1003">Cell membrane</keyword>
<evidence type="ECO:0000256" key="7">
    <source>
        <dbReference type="ARBA" id="ARBA00023014"/>
    </source>
</evidence>
<feature type="domain" description="4Fe-4S ferredoxin-type" evidence="11">
    <location>
        <begin position="407"/>
        <end position="436"/>
    </location>
</feature>
<feature type="binding site" evidence="8">
    <location>
        <position position="419"/>
    </location>
    <ligand>
        <name>[4Fe-4S] cluster</name>
        <dbReference type="ChEBI" id="CHEBI:49883"/>
        <label>2</label>
    </ligand>
</feature>
<dbReference type="PANTHER" id="PTHR43034">
    <property type="entry name" value="ION-TRANSLOCATING OXIDOREDUCTASE COMPLEX SUBUNIT C"/>
    <property type="match status" value="1"/>
</dbReference>
<keyword evidence="4 8" id="KW-0677">Repeat</keyword>
<evidence type="ECO:0000256" key="8">
    <source>
        <dbReference type="HAMAP-Rule" id="MF_00461"/>
    </source>
</evidence>
<dbReference type="InterPro" id="IPR017896">
    <property type="entry name" value="4Fe4S_Fe-S-bd"/>
</dbReference>
<feature type="binding site" evidence="8">
    <location>
        <position position="380"/>
    </location>
    <ligand>
        <name>[4Fe-4S] cluster</name>
        <dbReference type="ChEBI" id="CHEBI:49883"/>
        <label>1</label>
    </ligand>
</feature>
<dbReference type="NCBIfam" id="NF003454">
    <property type="entry name" value="PRK05035.1"/>
    <property type="match status" value="1"/>
</dbReference>
<keyword evidence="1 8" id="KW-0813">Transport</keyword>
<keyword evidence="3 8" id="KW-0479">Metal-binding</keyword>
<keyword evidence="9" id="KW-0175">Coiled coil</keyword>
<feature type="domain" description="4Fe-4S ferredoxin-type" evidence="11">
    <location>
        <begin position="368"/>
        <end position="397"/>
    </location>
</feature>
<dbReference type="GO" id="GO:0022900">
    <property type="term" value="P:electron transport chain"/>
    <property type="evidence" value="ECO:0007669"/>
    <property type="project" value="UniProtKB-UniRule"/>
</dbReference>
<name>A0A7S6YL28_SERMA</name>
<dbReference type="InterPro" id="IPR017900">
    <property type="entry name" value="4Fe4S_Fe_S_CS"/>
</dbReference>
<dbReference type="GO" id="GO:0051539">
    <property type="term" value="F:4 iron, 4 sulfur cluster binding"/>
    <property type="evidence" value="ECO:0007669"/>
    <property type="project" value="UniProtKB-KW"/>
</dbReference>
<feature type="region of interest" description="Disordered" evidence="10">
    <location>
        <begin position="526"/>
        <end position="556"/>
    </location>
</feature>
<dbReference type="HAMAP" id="MF_00461">
    <property type="entry name" value="RsxC_RnfC"/>
    <property type="match status" value="1"/>
</dbReference>
<feature type="compositionally biased region" description="Low complexity" evidence="10">
    <location>
        <begin position="799"/>
        <end position="808"/>
    </location>
</feature>
<feature type="binding site" evidence="8">
    <location>
        <position position="383"/>
    </location>
    <ligand>
        <name>[4Fe-4S] cluster</name>
        <dbReference type="ChEBI" id="CHEBI:49883"/>
        <label>1</label>
    </ligand>
</feature>
<evidence type="ECO:0000256" key="5">
    <source>
        <dbReference type="ARBA" id="ARBA00022982"/>
    </source>
</evidence>
<dbReference type="InterPro" id="IPR019554">
    <property type="entry name" value="Soluble_ligand-bd"/>
</dbReference>
<gene>
    <name evidence="8" type="primary">rnfC</name>
</gene>
<feature type="binding site" evidence="8">
    <location>
        <position position="426"/>
    </location>
    <ligand>
        <name>[4Fe-4S] cluster</name>
        <dbReference type="ChEBI" id="CHEBI:49883"/>
        <label>1</label>
    </ligand>
</feature>
<evidence type="ECO:0000256" key="1">
    <source>
        <dbReference type="ARBA" id="ARBA00022448"/>
    </source>
</evidence>
<feature type="binding site" evidence="8">
    <location>
        <position position="422"/>
    </location>
    <ligand>
        <name>[4Fe-4S] cluster</name>
        <dbReference type="ChEBI" id="CHEBI:49883"/>
        <label>2</label>
    </ligand>
</feature>
<dbReference type="GO" id="GO:0009055">
    <property type="term" value="F:electron transfer activity"/>
    <property type="evidence" value="ECO:0007669"/>
    <property type="project" value="InterPro"/>
</dbReference>
<dbReference type="SUPFAM" id="SSF46548">
    <property type="entry name" value="alpha-helical ferredoxin"/>
    <property type="match status" value="1"/>
</dbReference>
<dbReference type="PROSITE" id="PS51379">
    <property type="entry name" value="4FE4S_FER_2"/>
    <property type="match status" value="2"/>
</dbReference>
<dbReference type="InterPro" id="IPR026902">
    <property type="entry name" value="RnfC_N"/>
</dbReference>
<feature type="region of interest" description="Disordered" evidence="10">
    <location>
        <begin position="602"/>
        <end position="808"/>
    </location>
</feature>
<dbReference type="Gene3D" id="3.40.50.11540">
    <property type="entry name" value="NADH-ubiquinone oxidoreductase 51kDa subunit"/>
    <property type="match status" value="1"/>
</dbReference>
<comment type="similarity">
    <text evidence="8">Belongs to the 4Fe4S bacterial-type ferredoxin family. RnfC subfamily.</text>
</comment>
<feature type="compositionally biased region" description="Low complexity" evidence="10">
    <location>
        <begin position="706"/>
        <end position="736"/>
    </location>
</feature>
<feature type="compositionally biased region" description="Low complexity" evidence="10">
    <location>
        <begin position="602"/>
        <end position="622"/>
    </location>
</feature>
<sequence length="808" mass="85322">MLNLFAAFKKDRIWDFDGGIHPPEMKTQSSGAPLRVAPLPKTFIIPLQQHLGPEGELCVNAGDRVLKGQPLTVGRGRTVPVHAPTSGTVSAITPHITAHPSGLSELCVIIEADGEDRWCEREPVADYRQSPAAELIQRIHQAGIAGLGGAGFPTASKLQGGMSGVETLILNAAECEPYITADDRLMQEHADQIVEGTQILQHILQPKVTLIGIEDNKPEAIAALKQALRGQTGIALRVIPTKYPSGGAKQLTKILTGKEVPHGKHSSAIGVLMQNVGTAFAIKRAIVDGEPLIERVVTLTGEAVERPGNLWARIGTPVQHLLDFVGFRPQAQQMVVMGGPLMGFTLPALNVPIVKISNCILAPTVDEMTPQEPEQSCIRCGLCVDACPAGLLPQQLYWFSRGQEHDKARNHNLFDCIECGACAFVCPSNIPLVQYYRQEKAEIKAIDLEAARTAEAKARYEAKLARLEREKLAREERHKKAAVKLTDDDQGAVQAALARVRSKNAEAAVTPVDGQQPDNSEMIAAREARKAQARERRAQLAAEAEQASPATSGDDARKAAVAAALARVKARKEAPAADITAHAATEDDPRKAAVAAALARVKAKKAAQQADAPAETEPAPATAEEDPRKAAVAAAIARAKAKKAAQQADAPAETEPAPATAEEDPRKAAVAAALARVKAKKAAQQADTPAETEPAPATAEEDPRKAAVAAALARVKAKKAAQQADTPAETEPAPATAEEDPRKAAVAAAIARAKAKKAAQQADAPAETEPAPADAEEDPRKAAVAAAIARAKAKKAARESLAAETEDK</sequence>
<dbReference type="Gene3D" id="3.30.70.20">
    <property type="match status" value="1"/>
</dbReference>